<dbReference type="EMBL" id="MN990729">
    <property type="protein sequence ID" value="QJR98235.1"/>
    <property type="molecule type" value="Genomic_DNA"/>
</dbReference>
<dbReference type="InterPro" id="IPR042175">
    <property type="entry name" value="Cell/Rod_MreC_2"/>
</dbReference>
<keyword evidence="6" id="KW-0812">Transmembrane</keyword>
<keyword evidence="3 5" id="KW-0133">Cell shape</keyword>
<comment type="function">
    <text evidence="5">Involved in formation and maintenance of cell shape.</text>
</comment>
<feature type="domain" description="Rod shape-determining protein MreC beta-barrel core" evidence="7">
    <location>
        <begin position="133"/>
        <end position="272"/>
    </location>
</feature>
<dbReference type="InterPro" id="IPR042177">
    <property type="entry name" value="Cell/Rod_1"/>
</dbReference>
<dbReference type="Gene3D" id="2.40.10.350">
    <property type="entry name" value="Rod shape-determining protein MreC, domain 2"/>
    <property type="match status" value="1"/>
</dbReference>
<keyword evidence="6" id="KW-1133">Transmembrane helix</keyword>
<name>A0A6M4NQZ9_9PROT</name>
<dbReference type="Gene3D" id="2.40.10.340">
    <property type="entry name" value="Rod shape-determining protein MreC, domain 1"/>
    <property type="match status" value="1"/>
</dbReference>
<dbReference type="NCBIfam" id="TIGR00219">
    <property type="entry name" value="mreC"/>
    <property type="match status" value="1"/>
</dbReference>
<comment type="similarity">
    <text evidence="1 5">Belongs to the MreC family.</text>
</comment>
<dbReference type="GO" id="GO:0005886">
    <property type="term" value="C:plasma membrane"/>
    <property type="evidence" value="ECO:0007669"/>
    <property type="project" value="TreeGrafter"/>
</dbReference>
<evidence type="ECO:0000256" key="1">
    <source>
        <dbReference type="ARBA" id="ARBA00009369"/>
    </source>
</evidence>
<protein>
    <recommendedName>
        <fullName evidence="2 5">Cell shape-determining protein MreC</fullName>
    </recommendedName>
    <alternativeName>
        <fullName evidence="4 5">Cell shape protein MreC</fullName>
    </alternativeName>
</protein>
<dbReference type="Pfam" id="PF04085">
    <property type="entry name" value="MreC"/>
    <property type="match status" value="1"/>
</dbReference>
<keyword evidence="6" id="KW-0472">Membrane</keyword>
<evidence type="ECO:0000256" key="3">
    <source>
        <dbReference type="ARBA" id="ARBA00022960"/>
    </source>
</evidence>
<dbReference type="InterPro" id="IPR055342">
    <property type="entry name" value="MreC_beta-barrel_core"/>
</dbReference>
<gene>
    <name evidence="8" type="ORF">PlAlph_2400</name>
</gene>
<dbReference type="AlphaFoldDB" id="A0A6M4NQZ9"/>
<evidence type="ECO:0000313" key="8">
    <source>
        <dbReference type="EMBL" id="QJR98235.1"/>
    </source>
</evidence>
<evidence type="ECO:0000256" key="6">
    <source>
        <dbReference type="SAM" id="Phobius"/>
    </source>
</evidence>
<evidence type="ECO:0000259" key="7">
    <source>
        <dbReference type="Pfam" id="PF04085"/>
    </source>
</evidence>
<organism evidence="8">
    <name type="scientific">uncultured Alphaproteobacteria bacterium</name>
    <dbReference type="NCBI Taxonomy" id="91750"/>
    <lineage>
        <taxon>Bacteria</taxon>
        <taxon>Pseudomonadati</taxon>
        <taxon>Pseudomonadota</taxon>
        <taxon>Alphaproteobacteria</taxon>
        <taxon>environmental samples</taxon>
    </lineage>
</organism>
<accession>A0A6M4NQZ9</accession>
<sequence length="289" mass="32093">MVRKRRVVFLHFSHLRRTVKKFAIVLLFIVVFAFMLLNKTNNALIEKTSTTAGEIISPVTEILVLPASLMLDGYDYLRSLRKIDEENQLLRTENRRLIIANAKNRALETENRILSEMLNYVVPPEADFITAKVVAEEGSAFAHSLTVYIGGSANVKKGQVVLSNKGVIGRVEEAGARYAKIALINNINSRISVMVEDSRIRGMMVGQNDIWPDLVFLPLDAKINVGDKIITSGIGGVFPVGLPVGTVASIDKNNIKIKPANDLSRLEYVMIVDYKLPDPADEIYGDGRR</sequence>
<evidence type="ECO:0000256" key="2">
    <source>
        <dbReference type="ARBA" id="ARBA00013855"/>
    </source>
</evidence>
<evidence type="ECO:0000256" key="4">
    <source>
        <dbReference type="ARBA" id="ARBA00032089"/>
    </source>
</evidence>
<dbReference type="GO" id="GO:0008360">
    <property type="term" value="P:regulation of cell shape"/>
    <property type="evidence" value="ECO:0007669"/>
    <property type="project" value="UniProtKB-KW"/>
</dbReference>
<proteinExistence type="inferred from homology"/>
<feature type="transmembrane region" description="Helical" evidence="6">
    <location>
        <begin position="21"/>
        <end position="37"/>
    </location>
</feature>
<dbReference type="PANTHER" id="PTHR34138:SF1">
    <property type="entry name" value="CELL SHAPE-DETERMINING PROTEIN MREC"/>
    <property type="match status" value="1"/>
</dbReference>
<reference evidence="8" key="1">
    <citation type="submission" date="2020-01" db="EMBL/GenBank/DDBJ databases">
        <title>Gastrointestinal microbiota of LL stock colony Peromyscus leucopus.</title>
        <authorList>
            <person name="Milovic A."/>
            <person name="Bassam K."/>
            <person name="Keay E."/>
            <person name="Barbour A.G."/>
        </authorList>
    </citation>
    <scope>NUCLEOTIDE SEQUENCE</scope>
    <source>
        <strain evidence="8">LL90</strain>
    </source>
</reference>
<dbReference type="PANTHER" id="PTHR34138">
    <property type="entry name" value="CELL SHAPE-DETERMINING PROTEIN MREC"/>
    <property type="match status" value="1"/>
</dbReference>
<dbReference type="InterPro" id="IPR007221">
    <property type="entry name" value="MreC"/>
</dbReference>
<evidence type="ECO:0000256" key="5">
    <source>
        <dbReference type="PIRNR" id="PIRNR038471"/>
    </source>
</evidence>
<dbReference type="PIRSF" id="PIRSF038471">
    <property type="entry name" value="MreC"/>
    <property type="match status" value="1"/>
</dbReference>